<dbReference type="AlphaFoldDB" id="A0A7I8LBU2"/>
<dbReference type="PANTHER" id="PTHR13109">
    <property type="entry name" value="NEUROCHONDRIN"/>
    <property type="match status" value="1"/>
</dbReference>
<dbReference type="PANTHER" id="PTHR13109:SF7">
    <property type="entry name" value="NEUROCHONDRIN"/>
    <property type="match status" value="1"/>
</dbReference>
<dbReference type="InterPro" id="IPR016024">
    <property type="entry name" value="ARM-type_fold"/>
</dbReference>
<sequence length="632" mass="69706">MESSAALEDCLKLLRGERDEQKLAGLLLVTKLFQANDNALVLKVYEAVGTRFLERLLMTGTGTGSSQTKGGEDKAAYLRLSVTVLAAFCRAPEIASSMDMISKVPLLLQTLSKSSDLFVCEECYETLLLVATTSDDGFTRLYESGVMRALASNVSSLPDGSRSMEIAVKLLQLILGKLPAELLVGDYQSEMSNLVPTIARQFAVLHSPLKFDALHVLATILSSKGLDMKHDMLRSSHDKMWPTYVRIGVLAILQNRVASTEKLRALVLAESMMSTVGEEWLLDHNHLPDDQNPFPVDKCLMLILESTRVEVAVVLNELAYLKYEASKSSSTEPIVVKQMNLALLFSLLEKIIRLVSNACETQGSPINERTWMKVIDGLNETTSLVLDFLHDARDHGERKGDDLLAAVRIIGRYLAEAPSACREKIKDLLEYILSIEGGEESSPFSSIQFMLPMLCQWTMDIDGCNVLASFGGHKAVAEFLARAIMQDRRTCDDDGTMFLACDAIMNVLLNREKIQSQLDGSHFVCVLQPLASWAEANNEDGSVVMMASSICSLVLDLTSEEALLAQRHVDRASLERLSQLVARSLSPSTQLGGDDVNNHQDLHQIVSSGYLRWGARFPTLRRLIEGSRTGTL</sequence>
<protein>
    <submittedName>
        <fullName evidence="1">Uncharacterized protein</fullName>
    </submittedName>
</protein>
<dbReference type="InterPro" id="IPR011989">
    <property type="entry name" value="ARM-like"/>
</dbReference>
<proteinExistence type="predicted"/>
<reference evidence="1" key="1">
    <citation type="submission" date="2020-02" db="EMBL/GenBank/DDBJ databases">
        <authorList>
            <person name="Scholz U."/>
            <person name="Mascher M."/>
            <person name="Fiebig A."/>
        </authorList>
    </citation>
    <scope>NUCLEOTIDE SEQUENCE</scope>
</reference>
<dbReference type="InterPro" id="IPR008709">
    <property type="entry name" value="Neurochondrin"/>
</dbReference>
<evidence type="ECO:0000313" key="1">
    <source>
        <dbReference type="EMBL" id="CAA7407272.1"/>
    </source>
</evidence>
<keyword evidence="2" id="KW-1185">Reference proteome</keyword>
<dbReference type="SUPFAM" id="SSF48371">
    <property type="entry name" value="ARM repeat"/>
    <property type="match status" value="1"/>
</dbReference>
<evidence type="ECO:0000313" key="2">
    <source>
        <dbReference type="Proteomes" id="UP000663760"/>
    </source>
</evidence>
<dbReference type="Proteomes" id="UP000663760">
    <property type="component" value="Chromosome 13"/>
</dbReference>
<dbReference type="EMBL" id="LR746276">
    <property type="protein sequence ID" value="CAA7407272.1"/>
    <property type="molecule type" value="Genomic_DNA"/>
</dbReference>
<gene>
    <name evidence="1" type="ORF">SI8410_13017950</name>
</gene>
<dbReference type="Gene3D" id="1.25.10.10">
    <property type="entry name" value="Leucine-rich Repeat Variant"/>
    <property type="match status" value="1"/>
</dbReference>
<name>A0A7I8LBU2_SPIIN</name>
<organism evidence="1 2">
    <name type="scientific">Spirodela intermedia</name>
    <name type="common">Intermediate duckweed</name>
    <dbReference type="NCBI Taxonomy" id="51605"/>
    <lineage>
        <taxon>Eukaryota</taxon>
        <taxon>Viridiplantae</taxon>
        <taxon>Streptophyta</taxon>
        <taxon>Embryophyta</taxon>
        <taxon>Tracheophyta</taxon>
        <taxon>Spermatophyta</taxon>
        <taxon>Magnoliopsida</taxon>
        <taxon>Liliopsida</taxon>
        <taxon>Araceae</taxon>
        <taxon>Lemnoideae</taxon>
        <taxon>Spirodela</taxon>
    </lineage>
</organism>
<dbReference type="Pfam" id="PF05536">
    <property type="entry name" value="Neurochondrin"/>
    <property type="match status" value="1"/>
</dbReference>
<dbReference type="OrthoDB" id="742397at2759"/>
<accession>A0A7I8LBU2</accession>